<keyword evidence="3" id="KW-0560">Oxidoreductase</keyword>
<dbReference type="AlphaFoldDB" id="A0A377LQD0"/>
<dbReference type="NCBIfam" id="NF007574">
    <property type="entry name" value="PRK10206.1"/>
    <property type="match status" value="1"/>
</dbReference>
<dbReference type="SUPFAM" id="SSF51735">
    <property type="entry name" value="NAD(P)-binding Rossmann-fold domains"/>
    <property type="match status" value="1"/>
</dbReference>
<organism evidence="3 4">
    <name type="scientific">Enterobacter cloacae</name>
    <dbReference type="NCBI Taxonomy" id="550"/>
    <lineage>
        <taxon>Bacteria</taxon>
        <taxon>Pseudomonadati</taxon>
        <taxon>Pseudomonadota</taxon>
        <taxon>Gammaproteobacteria</taxon>
        <taxon>Enterobacterales</taxon>
        <taxon>Enterobacteriaceae</taxon>
        <taxon>Enterobacter</taxon>
        <taxon>Enterobacter cloacae complex</taxon>
    </lineage>
</organism>
<dbReference type="InterPro" id="IPR036291">
    <property type="entry name" value="NAD(P)-bd_dom_sf"/>
</dbReference>
<dbReference type="PANTHER" id="PTHR43708">
    <property type="entry name" value="CONSERVED EXPRESSED OXIDOREDUCTASE (EUROFUNG)"/>
    <property type="match status" value="1"/>
</dbReference>
<sequence>MPPCHTLKGIRMINCAYIGFGKSATRYHLPYVLCRKDKYNVKRIYDIARKPEVEAQPHYQHICFTSRLQDILEDNTLQLVVICTHPDSHFEYARLCLAHGKNVLVEKPFTTTPEEAKTLFALAREKGLTVSPFQNRRFDSCYLTMKQAIESGKLGEIVEIESHFDYFRPASETCPGSYFDGAFYGLGVHTLDQIIALLGRPQQVGYHLQRQRNPLNPDDAFTVHLYYPKTTAIVKTSHLVKIPAPRFTVHGTRGSFIRYGIDQQETSLKAGIMPGHPGFGEDSECAVLEYIDDAGCSVREELSAVPGDYGRVYDALYDTLSSGKANYVSEHEALTNLDILQKAFQQPTPAIVSLEEEA</sequence>
<accession>A0A377LQD0</accession>
<dbReference type="Gene3D" id="3.30.360.10">
    <property type="entry name" value="Dihydrodipicolinate Reductase, domain 2"/>
    <property type="match status" value="1"/>
</dbReference>
<name>A0A377LQD0_ENTCL</name>
<dbReference type="EMBL" id="UGJB01000004">
    <property type="protein sequence ID" value="STQ08106.1"/>
    <property type="molecule type" value="Genomic_DNA"/>
</dbReference>
<dbReference type="InterPro" id="IPR000683">
    <property type="entry name" value="Gfo/Idh/MocA-like_OxRdtase_N"/>
</dbReference>
<evidence type="ECO:0000259" key="1">
    <source>
        <dbReference type="Pfam" id="PF01408"/>
    </source>
</evidence>
<gene>
    <name evidence="3" type="primary">yhhX_1</name>
    <name evidence="3" type="ORF">NCTC10005_00756</name>
</gene>
<reference evidence="3 4" key="1">
    <citation type="submission" date="2018-06" db="EMBL/GenBank/DDBJ databases">
        <authorList>
            <consortium name="Pathogen Informatics"/>
            <person name="Doyle S."/>
        </authorList>
    </citation>
    <scope>NUCLEOTIDE SEQUENCE [LARGE SCALE GENOMIC DNA]</scope>
    <source>
        <strain evidence="3 4">NCTC10005</strain>
    </source>
</reference>
<dbReference type="PANTHER" id="PTHR43708:SF7">
    <property type="entry name" value="OXIDOREDUCTASE"/>
    <property type="match status" value="1"/>
</dbReference>
<protein>
    <submittedName>
        <fullName evidence="3">Oxidoreductase domain-containing protein</fullName>
        <ecNumber evidence="3">1.-.-.-</ecNumber>
    </submittedName>
</protein>
<dbReference type="Gene3D" id="3.40.50.720">
    <property type="entry name" value="NAD(P)-binding Rossmann-like Domain"/>
    <property type="match status" value="1"/>
</dbReference>
<dbReference type="InterPro" id="IPR004104">
    <property type="entry name" value="Gfo/Idh/MocA-like_OxRdtase_C"/>
</dbReference>
<dbReference type="InterPro" id="IPR051317">
    <property type="entry name" value="Gfo/Idh/MocA_oxidoreduct"/>
</dbReference>
<dbReference type="EC" id="1.-.-.-" evidence="3"/>
<dbReference type="Pfam" id="PF02894">
    <property type="entry name" value="GFO_IDH_MocA_C"/>
    <property type="match status" value="1"/>
</dbReference>
<dbReference type="GO" id="GO:0016491">
    <property type="term" value="F:oxidoreductase activity"/>
    <property type="evidence" value="ECO:0007669"/>
    <property type="project" value="UniProtKB-KW"/>
</dbReference>
<dbReference type="GO" id="GO:0000166">
    <property type="term" value="F:nucleotide binding"/>
    <property type="evidence" value="ECO:0007669"/>
    <property type="project" value="InterPro"/>
</dbReference>
<feature type="domain" description="Gfo/Idh/MocA-like oxidoreductase C-terminal" evidence="2">
    <location>
        <begin position="146"/>
        <end position="346"/>
    </location>
</feature>
<dbReference type="Pfam" id="PF01408">
    <property type="entry name" value="GFO_IDH_MocA"/>
    <property type="match status" value="1"/>
</dbReference>
<evidence type="ECO:0000313" key="4">
    <source>
        <dbReference type="Proteomes" id="UP000255106"/>
    </source>
</evidence>
<evidence type="ECO:0000259" key="2">
    <source>
        <dbReference type="Pfam" id="PF02894"/>
    </source>
</evidence>
<dbReference type="Proteomes" id="UP000255106">
    <property type="component" value="Unassembled WGS sequence"/>
</dbReference>
<evidence type="ECO:0000313" key="3">
    <source>
        <dbReference type="EMBL" id="STQ08106.1"/>
    </source>
</evidence>
<proteinExistence type="predicted"/>
<feature type="domain" description="Gfo/Idh/MocA-like oxidoreductase N-terminal" evidence="1">
    <location>
        <begin position="13"/>
        <end position="131"/>
    </location>
</feature>